<name>A0A7X0FNF6_9MICO</name>
<dbReference type="Proteomes" id="UP000537775">
    <property type="component" value="Unassembled WGS sequence"/>
</dbReference>
<feature type="chain" id="PRO_5039204762" evidence="1">
    <location>
        <begin position="25"/>
        <end position="290"/>
    </location>
</feature>
<feature type="domain" description="SGNH hydrolase-type esterase" evidence="2">
    <location>
        <begin position="51"/>
        <end position="275"/>
    </location>
</feature>
<dbReference type="SUPFAM" id="SSF52266">
    <property type="entry name" value="SGNH hydrolase"/>
    <property type="match status" value="1"/>
</dbReference>
<dbReference type="InterPro" id="IPR013830">
    <property type="entry name" value="SGNH_hydro"/>
</dbReference>
<dbReference type="InterPro" id="IPR036514">
    <property type="entry name" value="SGNH_hydro_sf"/>
</dbReference>
<keyword evidence="1" id="KW-0732">Signal</keyword>
<dbReference type="Pfam" id="PF13472">
    <property type="entry name" value="Lipase_GDSL_2"/>
    <property type="match status" value="1"/>
</dbReference>
<proteinExistence type="predicted"/>
<evidence type="ECO:0000256" key="1">
    <source>
        <dbReference type="SAM" id="SignalP"/>
    </source>
</evidence>
<dbReference type="CDD" id="cd00229">
    <property type="entry name" value="SGNH_hydrolase"/>
    <property type="match status" value="1"/>
</dbReference>
<evidence type="ECO:0000313" key="3">
    <source>
        <dbReference type="EMBL" id="MBB6390265.1"/>
    </source>
</evidence>
<accession>A0A7X0FNF6</accession>
<evidence type="ECO:0000313" key="4">
    <source>
        <dbReference type="Proteomes" id="UP000537775"/>
    </source>
</evidence>
<keyword evidence="4" id="KW-1185">Reference proteome</keyword>
<protein>
    <submittedName>
        <fullName evidence="3">Lysophospholipase L1-like esterase</fullName>
    </submittedName>
</protein>
<dbReference type="EMBL" id="JACHML010000001">
    <property type="protein sequence ID" value="MBB6390265.1"/>
    <property type="molecule type" value="Genomic_DNA"/>
</dbReference>
<gene>
    <name evidence="3" type="ORF">HD594_000578</name>
</gene>
<dbReference type="RefSeq" id="WP_184749537.1">
    <property type="nucleotide sequence ID" value="NZ_BAAAJR010000003.1"/>
</dbReference>
<sequence>MRRHRALAATALAASALVAGGCAATAPEPTTTPVAVTETPRSAPAVGAMAVVGDSITLGVSACGSQEACPQASWAVGSEPEVDSIVQRINDELGANPRATPIARLGAGVDYGVDSVDLIASTGADLVLILLGANDACKPTVDEVTPPAEFAAQYSAMLTGIAEALPDTRIVALSVPDVLRLWELGRTDPETVAMWGASPSCRSLLAEADSDATADVERRAAIEETVDAYDAAIIAACDAVEQCTSDDGAVHAVRFEVEHVSAIDSFHPSIAGQAALADAAWPVVASAISP</sequence>
<evidence type="ECO:0000259" key="2">
    <source>
        <dbReference type="Pfam" id="PF13472"/>
    </source>
</evidence>
<dbReference type="Gene3D" id="3.40.50.1110">
    <property type="entry name" value="SGNH hydrolase"/>
    <property type="match status" value="1"/>
</dbReference>
<dbReference type="AlphaFoldDB" id="A0A7X0FNF6"/>
<dbReference type="PROSITE" id="PS51257">
    <property type="entry name" value="PROKAR_LIPOPROTEIN"/>
    <property type="match status" value="1"/>
</dbReference>
<organism evidence="3 4">
    <name type="scientific">Microbacterium thalassium</name>
    <dbReference type="NCBI Taxonomy" id="362649"/>
    <lineage>
        <taxon>Bacteria</taxon>
        <taxon>Bacillati</taxon>
        <taxon>Actinomycetota</taxon>
        <taxon>Actinomycetes</taxon>
        <taxon>Micrococcales</taxon>
        <taxon>Microbacteriaceae</taxon>
        <taxon>Microbacterium</taxon>
    </lineage>
</organism>
<reference evidence="3 4" key="1">
    <citation type="submission" date="2020-08" db="EMBL/GenBank/DDBJ databases">
        <title>Sequencing the genomes of 1000 actinobacteria strains.</title>
        <authorList>
            <person name="Klenk H.-P."/>
        </authorList>
    </citation>
    <scope>NUCLEOTIDE SEQUENCE [LARGE SCALE GENOMIC DNA]</scope>
    <source>
        <strain evidence="3 4">DSM 12511</strain>
    </source>
</reference>
<comment type="caution">
    <text evidence="3">The sequence shown here is derived from an EMBL/GenBank/DDBJ whole genome shotgun (WGS) entry which is preliminary data.</text>
</comment>
<feature type="signal peptide" evidence="1">
    <location>
        <begin position="1"/>
        <end position="24"/>
    </location>
</feature>